<evidence type="ECO:0000313" key="2">
    <source>
        <dbReference type="Proteomes" id="UP000004210"/>
    </source>
</evidence>
<accession>I4VZY1</accession>
<protein>
    <submittedName>
        <fullName evidence="1">Uncharacterized protein</fullName>
    </submittedName>
</protein>
<proteinExistence type="predicted"/>
<sequence>MPHYTVAYRGDAPAFTRMQRERAEHSSWLIAPKRHGRATRRRTMMTEQTAYADSDPRHHTDKIKGMLREAMEHVREDVTKVSDPKAQALFETSAEVLGGLITAYEHFEQKSEPAWR</sequence>
<dbReference type="STRING" id="1163408.UU9_00909"/>
<organism evidence="1 2">
    <name type="scientific">Rhodanobacter fulvus Jip2</name>
    <dbReference type="NCBI Taxonomy" id="1163408"/>
    <lineage>
        <taxon>Bacteria</taxon>
        <taxon>Pseudomonadati</taxon>
        <taxon>Pseudomonadota</taxon>
        <taxon>Gammaproteobacteria</taxon>
        <taxon>Lysobacterales</taxon>
        <taxon>Rhodanobacteraceae</taxon>
        <taxon>Rhodanobacter</taxon>
    </lineage>
</organism>
<dbReference type="EMBL" id="AJXU01000005">
    <property type="protein sequence ID" value="EIL92772.1"/>
    <property type="molecule type" value="Genomic_DNA"/>
</dbReference>
<keyword evidence="2" id="KW-1185">Reference proteome</keyword>
<reference evidence="1 2" key="1">
    <citation type="journal article" date="2012" name="J. Bacteriol.">
        <title>Genome sequences for six rhodanobacter strains, isolated from soils and the terrestrial subsurface, with variable denitrification capabilities.</title>
        <authorList>
            <person name="Kostka J.E."/>
            <person name="Green S.J."/>
            <person name="Rishishwar L."/>
            <person name="Prakash O."/>
            <person name="Katz L.S."/>
            <person name="Marino-Ramirez L."/>
            <person name="Jordan I.K."/>
            <person name="Munk C."/>
            <person name="Ivanova N."/>
            <person name="Mikhailova N."/>
            <person name="Watson D.B."/>
            <person name="Brown S.D."/>
            <person name="Palumbo A.V."/>
            <person name="Brooks S.C."/>
        </authorList>
    </citation>
    <scope>NUCLEOTIDE SEQUENCE [LARGE SCALE GENOMIC DNA]</scope>
    <source>
        <strain evidence="2">Jip2T</strain>
    </source>
</reference>
<comment type="caution">
    <text evidence="1">The sequence shown here is derived from an EMBL/GenBank/DDBJ whole genome shotgun (WGS) entry which is preliminary data.</text>
</comment>
<gene>
    <name evidence="1" type="ORF">UU9_00909</name>
</gene>
<dbReference type="Proteomes" id="UP000004210">
    <property type="component" value="Unassembled WGS sequence"/>
</dbReference>
<dbReference type="PATRIC" id="fig|1163408.3.peg.188"/>
<name>I4VZY1_9GAMM</name>
<dbReference type="AlphaFoldDB" id="I4VZY1"/>
<dbReference type="eggNOG" id="ENOG5033660">
    <property type="taxonomic scope" value="Bacteria"/>
</dbReference>
<evidence type="ECO:0000313" key="1">
    <source>
        <dbReference type="EMBL" id="EIL92772.1"/>
    </source>
</evidence>